<dbReference type="SUPFAM" id="SSF48695">
    <property type="entry name" value="Multiheme cytochromes"/>
    <property type="match status" value="1"/>
</dbReference>
<name>L0DJT4_SINAD</name>
<keyword evidence="2" id="KW-0812">Transmembrane</keyword>
<evidence type="ECO:0000313" key="5">
    <source>
        <dbReference type="Proteomes" id="UP000010798"/>
    </source>
</evidence>
<dbReference type="eggNOG" id="COG0457">
    <property type="taxonomic scope" value="Bacteria"/>
</dbReference>
<dbReference type="InterPro" id="IPR051829">
    <property type="entry name" value="Multiheme_Cytochr_ET"/>
</dbReference>
<gene>
    <name evidence="4" type="ordered locus">Sinac_4942</name>
</gene>
<keyword evidence="2" id="KW-1133">Transmembrane helix</keyword>
<dbReference type="Pfam" id="PF13432">
    <property type="entry name" value="TPR_16"/>
    <property type="match status" value="1"/>
</dbReference>
<dbReference type="Pfam" id="PF13435">
    <property type="entry name" value="Cytochrome_C554"/>
    <property type="match status" value="1"/>
</dbReference>
<protein>
    <recommendedName>
        <fullName evidence="3">Cytochrome c-552/4 domain-containing protein</fullName>
    </recommendedName>
</protein>
<dbReference type="AlphaFoldDB" id="L0DJT4"/>
<evidence type="ECO:0000256" key="2">
    <source>
        <dbReference type="SAM" id="Phobius"/>
    </source>
</evidence>
<organism evidence="4 5">
    <name type="scientific">Singulisphaera acidiphila (strain ATCC BAA-1392 / DSM 18658 / VKM B-2454 / MOB10)</name>
    <dbReference type="NCBI Taxonomy" id="886293"/>
    <lineage>
        <taxon>Bacteria</taxon>
        <taxon>Pseudomonadati</taxon>
        <taxon>Planctomycetota</taxon>
        <taxon>Planctomycetia</taxon>
        <taxon>Isosphaerales</taxon>
        <taxon>Isosphaeraceae</taxon>
        <taxon>Singulisphaera</taxon>
    </lineage>
</organism>
<feature type="transmembrane region" description="Helical" evidence="2">
    <location>
        <begin position="97"/>
        <end position="118"/>
    </location>
</feature>
<keyword evidence="5" id="KW-1185">Reference proteome</keyword>
<dbReference type="KEGG" id="saci:Sinac_4942"/>
<dbReference type="PANTHER" id="PTHR35038">
    <property type="entry name" value="DISSIMILATORY SULFITE REDUCTASE SIRA"/>
    <property type="match status" value="1"/>
</dbReference>
<accession>L0DJT4</accession>
<dbReference type="STRING" id="886293.Sinac_4942"/>
<dbReference type="EMBL" id="CP003364">
    <property type="protein sequence ID" value="AGA29098.1"/>
    <property type="molecule type" value="Genomic_DNA"/>
</dbReference>
<keyword evidence="1" id="KW-0732">Signal</keyword>
<dbReference type="SUPFAM" id="SSF48452">
    <property type="entry name" value="TPR-like"/>
    <property type="match status" value="1"/>
</dbReference>
<feature type="transmembrane region" description="Helical" evidence="2">
    <location>
        <begin position="130"/>
        <end position="149"/>
    </location>
</feature>
<dbReference type="HOGENOM" id="CLU_013590_0_0_0"/>
<sequence>MNVRLKSVYRPAVGPRLQPWLWVVQAGFAALAANGVYLASVSAMTWWRGTTQQTPFYMLMVFLHLLLGFLIIAPFLGFGLVHLVTSWNRPNVQAVRYGLWLFATAIVILVSGLVLLRFDAIAIRDPASRSVAYWLHVFAPLAAIGLYVKHRLAGPRIRWEWARRGGVVVAGFIVAMSLLHSHDPSSYGIKGPRQGKRYFFPSEAVTADGRFIPAETLMMDSYCLKCHEDAYKGWFHSAHHFSSFNNKAYLASVRETREVALKRDGNTQAARWCAGCHDPVPFFSGEFDNPHYDDVNTPSSQAGITCVVCHSITNVNSTRGNADYTIEAPQHYPFASSENEILQWVNATLIKAKPEMHKKTFLKPVIKDSQFCSTCHKVSLPYALNHYKDFLRGQNHYDTFLLSGVSGHGARSFYYPPVAKSRCVDCHMNLQPSGDFGARDFDGKPGREIHNHLFLGANTGLAALRGHSETIAAQTKFLQDQKVRVDLFALREGGGIDGRFLGPLRPEVPTLKLGQPYLVEVVVRTLGLGHPLSQGTVDSNEIWVELIAKAGDRVIGRSGALDENGKVDPYAHFINVFMLDRHGKRIDRRNPQDIFVPLYNKQVPPGAGQVVHFGLEVPEQIDGPITLEAKVNYRKFDRTYMDFIYGKGKGPDLPIVVMAADTVQLPLEGKAPVTVKPSPIKEVWQRWNDYGIGLLLEGGDKGGQKGELKQAEPIFRKVAELGRIDGWINLARLYLKEGRIEEARNAIEQAAAQPQPPAPWVIHWLTGQINERNGRLDEAIASYEAILGTTVPDRGFDFSQDYEVVNALGGAAYARSRLEPVASAERLAFLRKSIAAYRRTLAIDSENVAAHYGLGLAYADPSWNTDPADLPKPDLVLDKKVNGITEEILTRTERTAQAAISAPLRAARALGLAESIARLVELPRPEFGSRLDPLFEVIQQLGPVWENETDPIARFTLSHALKGAHKTLHQFFKPDETAEGLAVAIARRNDPAADQNAQSIVIHSLHRVEAPRVNADDKLSASPIKAQP</sequence>
<dbReference type="Gene3D" id="1.10.1130.10">
    <property type="entry name" value="Flavocytochrome C3, Chain A"/>
    <property type="match status" value="1"/>
</dbReference>
<dbReference type="RefSeq" id="WP_015248206.1">
    <property type="nucleotide sequence ID" value="NC_019892.1"/>
</dbReference>
<dbReference type="Proteomes" id="UP000010798">
    <property type="component" value="Chromosome"/>
</dbReference>
<feature type="transmembrane region" description="Helical" evidence="2">
    <location>
        <begin position="161"/>
        <end position="179"/>
    </location>
</feature>
<keyword evidence="2" id="KW-0472">Membrane</keyword>
<dbReference type="Gene3D" id="1.25.40.10">
    <property type="entry name" value="Tetratricopeptide repeat domain"/>
    <property type="match status" value="1"/>
</dbReference>
<feature type="transmembrane region" description="Helical" evidence="2">
    <location>
        <begin position="56"/>
        <end position="85"/>
    </location>
</feature>
<dbReference type="InterPro" id="IPR023155">
    <property type="entry name" value="Cyt_c-552/4"/>
</dbReference>
<dbReference type="InterPro" id="IPR011990">
    <property type="entry name" value="TPR-like_helical_dom_sf"/>
</dbReference>
<dbReference type="OrthoDB" id="9814800at2"/>
<evidence type="ECO:0000259" key="3">
    <source>
        <dbReference type="Pfam" id="PF13435"/>
    </source>
</evidence>
<evidence type="ECO:0000313" key="4">
    <source>
        <dbReference type="EMBL" id="AGA29098.1"/>
    </source>
</evidence>
<feature type="domain" description="Cytochrome c-552/4" evidence="3">
    <location>
        <begin position="223"/>
        <end position="311"/>
    </location>
</feature>
<proteinExistence type="predicted"/>
<reference evidence="4 5" key="1">
    <citation type="submission" date="2012-02" db="EMBL/GenBank/DDBJ databases">
        <title>Complete sequence of chromosome of Singulisphaera acidiphila DSM 18658.</title>
        <authorList>
            <consortium name="US DOE Joint Genome Institute (JGI-PGF)"/>
            <person name="Lucas S."/>
            <person name="Copeland A."/>
            <person name="Lapidus A."/>
            <person name="Glavina del Rio T."/>
            <person name="Dalin E."/>
            <person name="Tice H."/>
            <person name="Bruce D."/>
            <person name="Goodwin L."/>
            <person name="Pitluck S."/>
            <person name="Peters L."/>
            <person name="Ovchinnikova G."/>
            <person name="Chertkov O."/>
            <person name="Kyrpides N."/>
            <person name="Mavromatis K."/>
            <person name="Ivanova N."/>
            <person name="Brettin T."/>
            <person name="Detter J.C."/>
            <person name="Han C."/>
            <person name="Larimer F."/>
            <person name="Land M."/>
            <person name="Hauser L."/>
            <person name="Markowitz V."/>
            <person name="Cheng J.-F."/>
            <person name="Hugenholtz P."/>
            <person name="Woyke T."/>
            <person name="Wu D."/>
            <person name="Tindall B."/>
            <person name="Pomrenke H."/>
            <person name="Brambilla E."/>
            <person name="Klenk H.-P."/>
            <person name="Eisen J.A."/>
        </authorList>
    </citation>
    <scope>NUCLEOTIDE SEQUENCE [LARGE SCALE GENOMIC DNA]</scope>
    <source>
        <strain evidence="5">ATCC BAA-1392 / DSM 18658 / VKM B-2454 / MOB10</strain>
    </source>
</reference>
<feature type="transmembrane region" description="Helical" evidence="2">
    <location>
        <begin position="20"/>
        <end position="44"/>
    </location>
</feature>
<dbReference type="InterPro" id="IPR036280">
    <property type="entry name" value="Multihaem_cyt_sf"/>
</dbReference>
<evidence type="ECO:0000256" key="1">
    <source>
        <dbReference type="ARBA" id="ARBA00022729"/>
    </source>
</evidence>